<organism evidence="1 2">
    <name type="scientific">Parabacteroides gordonii MS-1 = DSM 23371</name>
    <dbReference type="NCBI Taxonomy" id="1203610"/>
    <lineage>
        <taxon>Bacteria</taxon>
        <taxon>Pseudomonadati</taxon>
        <taxon>Bacteroidota</taxon>
        <taxon>Bacteroidia</taxon>
        <taxon>Bacteroidales</taxon>
        <taxon>Tannerellaceae</taxon>
        <taxon>Parabacteroides</taxon>
    </lineage>
</organism>
<sequence length="138" mass="15700">MSTTTVKTEQKKEAARTSNKEIAAFIGELFSFNSSLKLFHWSVTGTGSYAKHMALDEAIASLLDVIDRITETTFAMVGDMNISIPETKTPKDIVKHATDFYNYVEKHRDLFPEAFSQSIIDDYQEAIQQLVYRLVRLQ</sequence>
<dbReference type="EMBL" id="AQHW01000002">
    <property type="protein sequence ID" value="KKB60501.1"/>
    <property type="molecule type" value="Genomic_DNA"/>
</dbReference>
<dbReference type="AlphaFoldDB" id="A0A0F5JRR5"/>
<dbReference type="HOGENOM" id="CLU_1892901_0_0_10"/>
<dbReference type="Pfam" id="PF19174">
    <property type="entry name" value="DUF5856"/>
    <property type="match status" value="1"/>
</dbReference>
<name>A0A0F5JRR5_9BACT</name>
<dbReference type="SUPFAM" id="SSF47240">
    <property type="entry name" value="Ferritin-like"/>
    <property type="match status" value="1"/>
</dbReference>
<gene>
    <name evidence="1" type="ORF">HMPREF1536_00382</name>
</gene>
<evidence type="ECO:0000313" key="1">
    <source>
        <dbReference type="EMBL" id="KKB60501.1"/>
    </source>
</evidence>
<dbReference type="Gene3D" id="1.20.1260.10">
    <property type="match status" value="1"/>
</dbReference>
<reference evidence="1 2" key="1">
    <citation type="submission" date="2013-04" db="EMBL/GenBank/DDBJ databases">
        <title>The Genome Sequence of Parabacteroides gordonii DSM 23371.</title>
        <authorList>
            <consortium name="The Broad Institute Genomics Platform"/>
            <person name="Earl A."/>
            <person name="Ward D."/>
            <person name="Feldgarden M."/>
            <person name="Gevers D."/>
            <person name="Martens E."/>
            <person name="Sakamoto M."/>
            <person name="Benno Y."/>
            <person name="Suzuki N."/>
            <person name="Matsunaga N."/>
            <person name="Koshihara K."/>
            <person name="Seki M."/>
            <person name="Komiya H."/>
            <person name="Walker B."/>
            <person name="Young S."/>
            <person name="Zeng Q."/>
            <person name="Gargeya S."/>
            <person name="Fitzgerald M."/>
            <person name="Haas B."/>
            <person name="Abouelleil A."/>
            <person name="Allen A.W."/>
            <person name="Alvarado L."/>
            <person name="Arachchi H.M."/>
            <person name="Berlin A.M."/>
            <person name="Chapman S.B."/>
            <person name="Gainer-Dewar J."/>
            <person name="Goldberg J."/>
            <person name="Griggs A."/>
            <person name="Gujja S."/>
            <person name="Hansen M."/>
            <person name="Howarth C."/>
            <person name="Imamovic A."/>
            <person name="Ireland A."/>
            <person name="Larimer J."/>
            <person name="McCowan C."/>
            <person name="Murphy C."/>
            <person name="Pearson M."/>
            <person name="Poon T.W."/>
            <person name="Priest M."/>
            <person name="Roberts A."/>
            <person name="Saif S."/>
            <person name="Shea T."/>
            <person name="Sisk P."/>
            <person name="Sykes S."/>
            <person name="Wortman J."/>
            <person name="Nusbaum C."/>
            <person name="Birren B."/>
        </authorList>
    </citation>
    <scope>NUCLEOTIDE SEQUENCE [LARGE SCALE GENOMIC DNA]</scope>
    <source>
        <strain evidence="1 2">MS-1</strain>
    </source>
</reference>
<accession>A0A0F5JRR5</accession>
<keyword evidence="2" id="KW-1185">Reference proteome</keyword>
<comment type="caution">
    <text evidence="1">The sequence shown here is derived from an EMBL/GenBank/DDBJ whole genome shotgun (WGS) entry which is preliminary data.</text>
</comment>
<protein>
    <recommendedName>
        <fullName evidence="3">Ferritin/DPS protein domain-containing protein</fullName>
    </recommendedName>
</protein>
<dbReference type="Proteomes" id="UP000033035">
    <property type="component" value="Unassembled WGS sequence"/>
</dbReference>
<evidence type="ECO:0008006" key="3">
    <source>
        <dbReference type="Google" id="ProtNLM"/>
    </source>
</evidence>
<evidence type="ECO:0000313" key="2">
    <source>
        <dbReference type="Proteomes" id="UP000033035"/>
    </source>
</evidence>
<proteinExistence type="predicted"/>
<dbReference type="InterPro" id="IPR009078">
    <property type="entry name" value="Ferritin-like_SF"/>
</dbReference>
<dbReference type="RefSeq" id="WP_028730444.1">
    <property type="nucleotide sequence ID" value="NZ_KE386766.1"/>
</dbReference>
<dbReference type="PATRIC" id="fig|1203610.3.peg.401"/>
<dbReference type="InterPro" id="IPR012347">
    <property type="entry name" value="Ferritin-like"/>
</dbReference>
<dbReference type="InterPro" id="IPR043876">
    <property type="entry name" value="DUF5856"/>
</dbReference>
<dbReference type="STRING" id="1203610.HMPREF1536_00382"/>